<sequence length="286" mass="30979">MGPTKLILVVPLKSIFHLPDAEALKLNPALRSLNRTSETPDLQQILDSTEGPPQTADPGDPSPFTIAPTKPSGAPSKPSLTRRSTTKTRRTSSSFTASVRLCGKLNGAINEILVIPKITRSLHRPRAHFSSAHPPETLSLLTDPTSASLASASQPPLELSRLTLPQPLSASTFALSAKALSLRLFFFSLSDSLSPFISFDCRRRSPQNLCSSLAETGGSASRGHCAMVVSPRYLNGTAADIKCASVVDTESRIKVPCFRGEEEVAFFHEYREGVDWVFVNHTAYHK</sequence>
<proteinExistence type="predicted"/>
<name>W9QY66_9ROSA</name>
<feature type="region of interest" description="Disordered" evidence="1">
    <location>
        <begin position="38"/>
        <end position="93"/>
    </location>
</feature>
<protein>
    <submittedName>
        <fullName evidence="2">Uncharacterized protein</fullName>
    </submittedName>
</protein>
<evidence type="ECO:0000313" key="2">
    <source>
        <dbReference type="EMBL" id="EXB58146.1"/>
    </source>
</evidence>
<dbReference type="Proteomes" id="UP000030645">
    <property type="component" value="Unassembled WGS sequence"/>
</dbReference>
<dbReference type="AlphaFoldDB" id="W9QY66"/>
<accession>W9QY66</accession>
<dbReference type="Gene3D" id="3.40.50.2000">
    <property type="entry name" value="Glycogen Phosphorylase B"/>
    <property type="match status" value="1"/>
</dbReference>
<feature type="compositionally biased region" description="Polar residues" evidence="1">
    <location>
        <begin position="38"/>
        <end position="47"/>
    </location>
</feature>
<reference evidence="3" key="1">
    <citation type="submission" date="2013-01" db="EMBL/GenBank/DDBJ databases">
        <title>Draft Genome Sequence of a Mulberry Tree, Morus notabilis C.K. Schneid.</title>
        <authorList>
            <person name="He N."/>
            <person name="Zhao S."/>
        </authorList>
    </citation>
    <scope>NUCLEOTIDE SEQUENCE</scope>
</reference>
<dbReference type="STRING" id="981085.W9QY66"/>
<gene>
    <name evidence="2" type="ORF">L484_026346</name>
</gene>
<evidence type="ECO:0000256" key="1">
    <source>
        <dbReference type="SAM" id="MobiDB-lite"/>
    </source>
</evidence>
<keyword evidence="3" id="KW-1185">Reference proteome</keyword>
<dbReference type="EMBL" id="KE344356">
    <property type="protein sequence ID" value="EXB58146.1"/>
    <property type="molecule type" value="Genomic_DNA"/>
</dbReference>
<evidence type="ECO:0000313" key="3">
    <source>
        <dbReference type="Proteomes" id="UP000030645"/>
    </source>
</evidence>
<organism evidence="2 3">
    <name type="scientific">Morus notabilis</name>
    <dbReference type="NCBI Taxonomy" id="981085"/>
    <lineage>
        <taxon>Eukaryota</taxon>
        <taxon>Viridiplantae</taxon>
        <taxon>Streptophyta</taxon>
        <taxon>Embryophyta</taxon>
        <taxon>Tracheophyta</taxon>
        <taxon>Spermatophyta</taxon>
        <taxon>Magnoliopsida</taxon>
        <taxon>eudicotyledons</taxon>
        <taxon>Gunneridae</taxon>
        <taxon>Pentapetalae</taxon>
        <taxon>rosids</taxon>
        <taxon>fabids</taxon>
        <taxon>Rosales</taxon>
        <taxon>Moraceae</taxon>
        <taxon>Moreae</taxon>
        <taxon>Morus</taxon>
    </lineage>
</organism>